<dbReference type="OrthoDB" id="897317at2759"/>
<dbReference type="Gene3D" id="2.40.50.140">
    <property type="entry name" value="Nucleic acid-binding proteins"/>
    <property type="match status" value="1"/>
</dbReference>
<organism evidence="4 5">
    <name type="scientific">Kingdonia uniflora</name>
    <dbReference type="NCBI Taxonomy" id="39325"/>
    <lineage>
        <taxon>Eukaryota</taxon>
        <taxon>Viridiplantae</taxon>
        <taxon>Streptophyta</taxon>
        <taxon>Embryophyta</taxon>
        <taxon>Tracheophyta</taxon>
        <taxon>Spermatophyta</taxon>
        <taxon>Magnoliopsida</taxon>
        <taxon>Ranunculales</taxon>
        <taxon>Circaeasteraceae</taxon>
        <taxon>Kingdonia</taxon>
    </lineage>
</organism>
<evidence type="ECO:0000256" key="1">
    <source>
        <dbReference type="ARBA" id="ARBA00005943"/>
    </source>
</evidence>
<comment type="similarity">
    <text evidence="1">Belongs to the eukaryotic ribosomal protein eS28 family.</text>
</comment>
<dbReference type="InterPro" id="IPR012340">
    <property type="entry name" value="NA-bd_OB-fold"/>
</dbReference>
<name>A0A7J7LYZ5_9MAGN</name>
<gene>
    <name evidence="4" type="ORF">GIB67_014409</name>
</gene>
<evidence type="ECO:0008006" key="6">
    <source>
        <dbReference type="Google" id="ProtNLM"/>
    </source>
</evidence>
<keyword evidence="5" id="KW-1185">Reference proteome</keyword>
<keyword evidence="3" id="KW-0687">Ribonucleoprotein</keyword>
<dbReference type="GO" id="GO:0030490">
    <property type="term" value="P:maturation of SSU-rRNA"/>
    <property type="evidence" value="ECO:0007669"/>
    <property type="project" value="TreeGrafter"/>
</dbReference>
<dbReference type="AlphaFoldDB" id="A0A7J7LYZ5"/>
<dbReference type="InterPro" id="IPR000289">
    <property type="entry name" value="Ribosomal_eS28"/>
</dbReference>
<evidence type="ECO:0000313" key="5">
    <source>
        <dbReference type="Proteomes" id="UP000541444"/>
    </source>
</evidence>
<dbReference type="SUPFAM" id="SSF50249">
    <property type="entry name" value="Nucleic acid-binding proteins"/>
    <property type="match status" value="1"/>
</dbReference>
<dbReference type="GO" id="GO:0006412">
    <property type="term" value="P:translation"/>
    <property type="evidence" value="ECO:0007669"/>
    <property type="project" value="InterPro"/>
</dbReference>
<proteinExistence type="inferred from homology"/>
<evidence type="ECO:0000313" key="4">
    <source>
        <dbReference type="EMBL" id="KAF6147829.1"/>
    </source>
</evidence>
<dbReference type="PANTHER" id="PTHR10769:SF3">
    <property type="entry name" value="SMALL RIBOSOMAL SUBUNIT PROTEIN ES28"/>
    <property type="match status" value="1"/>
</dbReference>
<evidence type="ECO:0000256" key="3">
    <source>
        <dbReference type="ARBA" id="ARBA00023274"/>
    </source>
</evidence>
<dbReference type="Proteomes" id="UP000541444">
    <property type="component" value="Unassembled WGS sequence"/>
</dbReference>
<dbReference type="Pfam" id="PF01200">
    <property type="entry name" value="Ribosomal_S28e"/>
    <property type="match status" value="1"/>
</dbReference>
<dbReference type="PANTHER" id="PTHR10769">
    <property type="entry name" value="40S RIBOSOMAL PROTEIN S28"/>
    <property type="match status" value="1"/>
</dbReference>
<dbReference type="CDD" id="cd04457">
    <property type="entry name" value="S1_S28E"/>
    <property type="match status" value="1"/>
</dbReference>
<protein>
    <recommendedName>
        <fullName evidence="6">40S ribosomal protein S28</fullName>
    </recommendedName>
</protein>
<dbReference type="EMBL" id="JACGCM010001872">
    <property type="protein sequence ID" value="KAF6147829.1"/>
    <property type="molecule type" value="Genomic_DNA"/>
</dbReference>
<dbReference type="GO" id="GO:0003735">
    <property type="term" value="F:structural constituent of ribosome"/>
    <property type="evidence" value="ECO:0007669"/>
    <property type="project" value="InterPro"/>
</dbReference>
<sequence>MDTGVKLVVVINVIGRTGSQGQVTQVKVKFLGNERHQIMRNVKGHVHVGDILALMESEIEARKAQMIFYQKKNVLKFSRLPKCKSFC</sequence>
<keyword evidence="2" id="KW-0689">Ribosomal protein</keyword>
<evidence type="ECO:0000256" key="2">
    <source>
        <dbReference type="ARBA" id="ARBA00022980"/>
    </source>
</evidence>
<reference evidence="4 5" key="1">
    <citation type="journal article" date="2020" name="IScience">
        <title>Genome Sequencing of the Endangered Kingdonia uniflora (Circaeasteraceae, Ranunculales) Reveals Potential Mechanisms of Evolutionary Specialization.</title>
        <authorList>
            <person name="Sun Y."/>
            <person name="Deng T."/>
            <person name="Zhang A."/>
            <person name="Moore M.J."/>
            <person name="Landis J.B."/>
            <person name="Lin N."/>
            <person name="Zhang H."/>
            <person name="Zhang X."/>
            <person name="Huang J."/>
            <person name="Zhang X."/>
            <person name="Sun H."/>
            <person name="Wang H."/>
        </authorList>
    </citation>
    <scope>NUCLEOTIDE SEQUENCE [LARGE SCALE GENOMIC DNA]</scope>
    <source>
        <strain evidence="4">TB1705</strain>
        <tissue evidence="4">Leaf</tissue>
    </source>
</reference>
<accession>A0A7J7LYZ5</accession>
<comment type="caution">
    <text evidence="4">The sequence shown here is derived from an EMBL/GenBank/DDBJ whole genome shotgun (WGS) entry which is preliminary data.</text>
</comment>
<dbReference type="GO" id="GO:0022627">
    <property type="term" value="C:cytosolic small ribosomal subunit"/>
    <property type="evidence" value="ECO:0007669"/>
    <property type="project" value="TreeGrafter"/>
</dbReference>
<dbReference type="GO" id="GO:0000028">
    <property type="term" value="P:ribosomal small subunit assembly"/>
    <property type="evidence" value="ECO:0007669"/>
    <property type="project" value="TreeGrafter"/>
</dbReference>